<dbReference type="InterPro" id="IPR004312">
    <property type="entry name" value="ATHILA_Orf1_C"/>
</dbReference>
<accession>A0AAD8U7A0</accession>
<feature type="domain" description="Arabidopsis retrotransposon Orf1 C-terminal" evidence="1">
    <location>
        <begin position="6"/>
        <end position="142"/>
    </location>
</feature>
<protein>
    <recommendedName>
        <fullName evidence="1">Arabidopsis retrotransposon Orf1 C-terminal domain-containing protein</fullName>
    </recommendedName>
</protein>
<evidence type="ECO:0000313" key="3">
    <source>
        <dbReference type="Proteomes" id="UP001231189"/>
    </source>
</evidence>
<dbReference type="Pfam" id="PF03078">
    <property type="entry name" value="ATHILA"/>
    <property type="match status" value="1"/>
</dbReference>
<sequence>MRVMNAGMEVFSSLNSDTYKHATLEFLATFHDDLATLGRDTTVSFSLNSTPHCLTFEKFCDCFGFSTTGELEITEEVILEASEPWRHIFVHRNLNYMRKNSATIQNPTIRYFTTFLANSIFAKGDTGAMANPEMSIICSALYPNMQNRMNLGVLLIEHFRR</sequence>
<keyword evidence="3" id="KW-1185">Reference proteome</keyword>
<dbReference type="Proteomes" id="UP001231189">
    <property type="component" value="Unassembled WGS sequence"/>
</dbReference>
<dbReference type="AlphaFoldDB" id="A0AAD8U7A0"/>
<name>A0AAD8U7A0_LOLMU</name>
<gene>
    <name evidence="2" type="ORF">QYE76_015634</name>
</gene>
<dbReference type="EMBL" id="JAUUTY010000001">
    <property type="protein sequence ID" value="KAK1698937.1"/>
    <property type="molecule type" value="Genomic_DNA"/>
</dbReference>
<evidence type="ECO:0000259" key="1">
    <source>
        <dbReference type="Pfam" id="PF03078"/>
    </source>
</evidence>
<reference evidence="2" key="1">
    <citation type="submission" date="2023-07" db="EMBL/GenBank/DDBJ databases">
        <title>A chromosome-level genome assembly of Lolium multiflorum.</title>
        <authorList>
            <person name="Chen Y."/>
            <person name="Copetti D."/>
            <person name="Kolliker R."/>
            <person name="Studer B."/>
        </authorList>
    </citation>
    <scope>NUCLEOTIDE SEQUENCE</scope>
    <source>
        <strain evidence="2">02402/16</strain>
        <tissue evidence="2">Leaf</tissue>
    </source>
</reference>
<comment type="caution">
    <text evidence="2">The sequence shown here is derived from an EMBL/GenBank/DDBJ whole genome shotgun (WGS) entry which is preliminary data.</text>
</comment>
<evidence type="ECO:0000313" key="2">
    <source>
        <dbReference type="EMBL" id="KAK1698937.1"/>
    </source>
</evidence>
<proteinExistence type="predicted"/>
<organism evidence="2 3">
    <name type="scientific">Lolium multiflorum</name>
    <name type="common">Italian ryegrass</name>
    <name type="synonym">Lolium perenne subsp. multiflorum</name>
    <dbReference type="NCBI Taxonomy" id="4521"/>
    <lineage>
        <taxon>Eukaryota</taxon>
        <taxon>Viridiplantae</taxon>
        <taxon>Streptophyta</taxon>
        <taxon>Embryophyta</taxon>
        <taxon>Tracheophyta</taxon>
        <taxon>Spermatophyta</taxon>
        <taxon>Magnoliopsida</taxon>
        <taxon>Liliopsida</taxon>
        <taxon>Poales</taxon>
        <taxon>Poaceae</taxon>
        <taxon>BOP clade</taxon>
        <taxon>Pooideae</taxon>
        <taxon>Poodae</taxon>
        <taxon>Poeae</taxon>
        <taxon>Poeae Chloroplast Group 2 (Poeae type)</taxon>
        <taxon>Loliodinae</taxon>
        <taxon>Loliinae</taxon>
        <taxon>Lolium</taxon>
    </lineage>
</organism>